<dbReference type="PROSITE" id="PS50011">
    <property type="entry name" value="PROTEIN_KINASE_DOM"/>
    <property type="match status" value="1"/>
</dbReference>
<dbReference type="Pfam" id="PF23744">
    <property type="entry name" value="ARM_LRRK2"/>
    <property type="match status" value="1"/>
</dbReference>
<sequence length="576" mass="63315">MDLARFCTVVPGEALAHALHGAKVIGTGEFGVVRQGRLPAFGNVAIKTIGTQREEVYTEIEMLAKSQGHRNIISLLAAAHQPGFVHIVMPLFQMTLRDSISKLNWGQRYSVSFQLSQGLAWLHDHGIIHRDCKSSNIMVDICQENETVYACWADFGITATSSQEGPVGGTEDYLAPECFDQGRARDRISYSPKHDVYAFGVVLAEVLSGKPPAAFFEGLAKVSILAWFEQQHWELSDIIDPAFRADACNKYTREVEHLLFTIEQCTLCGMNDRPSMSQVVASFAQAWLGPTTQPRNCKVCMETPISTVFPCGHACCCHTCTSLLLERGSAACPICREPLDGFERANPTSPLLQNTFIGRPRVEPIPGFNRIRALSHDSDSEWQSGSSEGSSSIESQENPIDIQDKPSSSNTDLDAIIRGMDSVENDPTVQQDGCQALHSLACEGDHIRKSLMTKAVDQLVIRAMDKFQTNQTIQKTACMLVANLACGGYEIRTKLVLESIDDRVIYAMENFKDNREIQQMGCLALKNLALGAVGNKRILASKSAQCTITRAIKNFPNDPVIQGAARGALRCLRIDS</sequence>
<organism evidence="8">
    <name type="scientific">Mucochytrium quahogii</name>
    <dbReference type="NCBI Taxonomy" id="96639"/>
    <lineage>
        <taxon>Eukaryota</taxon>
        <taxon>Sar</taxon>
        <taxon>Stramenopiles</taxon>
        <taxon>Bigyra</taxon>
        <taxon>Labyrinthulomycetes</taxon>
        <taxon>Thraustochytrida</taxon>
        <taxon>Thraustochytriidae</taxon>
        <taxon>Mucochytrium</taxon>
    </lineage>
</organism>
<protein>
    <submittedName>
        <fullName evidence="8">Uncharacterized protein</fullName>
    </submittedName>
</protein>
<dbReference type="EMBL" id="HBHK01015159">
    <property type="protein sequence ID" value="CAD9687425.1"/>
    <property type="molecule type" value="Transcribed_RNA"/>
</dbReference>
<keyword evidence="2 4" id="KW-0067">ATP-binding</keyword>
<dbReference type="PROSITE" id="PS50089">
    <property type="entry name" value="ZF_RING_2"/>
    <property type="match status" value="1"/>
</dbReference>
<dbReference type="InterPro" id="IPR016024">
    <property type="entry name" value="ARM-type_fold"/>
</dbReference>
<keyword evidence="3" id="KW-0862">Zinc</keyword>
<dbReference type="SUPFAM" id="SSF48371">
    <property type="entry name" value="ARM repeat"/>
    <property type="match status" value="1"/>
</dbReference>
<feature type="domain" description="Protein kinase" evidence="6">
    <location>
        <begin position="19"/>
        <end position="288"/>
    </location>
</feature>
<evidence type="ECO:0000256" key="3">
    <source>
        <dbReference type="PROSITE-ProRule" id="PRU00175"/>
    </source>
</evidence>
<name>A0A7S2S299_9STRA</name>
<evidence type="ECO:0000313" key="8">
    <source>
        <dbReference type="EMBL" id="CAD9687425.1"/>
    </source>
</evidence>
<dbReference type="Gene3D" id="3.30.40.10">
    <property type="entry name" value="Zinc/RING finger domain, C3HC4 (zinc finger)"/>
    <property type="match status" value="1"/>
</dbReference>
<dbReference type="GO" id="GO:0008270">
    <property type="term" value="F:zinc ion binding"/>
    <property type="evidence" value="ECO:0007669"/>
    <property type="project" value="UniProtKB-KW"/>
</dbReference>
<keyword evidence="3" id="KW-0479">Metal-binding</keyword>
<feature type="compositionally biased region" description="Low complexity" evidence="5">
    <location>
        <begin position="381"/>
        <end position="397"/>
    </location>
</feature>
<evidence type="ECO:0000259" key="6">
    <source>
        <dbReference type="PROSITE" id="PS50011"/>
    </source>
</evidence>
<dbReference type="GO" id="GO:0005886">
    <property type="term" value="C:plasma membrane"/>
    <property type="evidence" value="ECO:0007669"/>
    <property type="project" value="TreeGrafter"/>
</dbReference>
<dbReference type="InterPro" id="IPR013083">
    <property type="entry name" value="Znf_RING/FYVE/PHD"/>
</dbReference>
<dbReference type="GO" id="GO:0004672">
    <property type="term" value="F:protein kinase activity"/>
    <property type="evidence" value="ECO:0007669"/>
    <property type="project" value="InterPro"/>
</dbReference>
<dbReference type="SUPFAM" id="SSF57850">
    <property type="entry name" value="RING/U-box"/>
    <property type="match status" value="1"/>
</dbReference>
<accession>A0A7S2S299</accession>
<dbReference type="PANTHER" id="PTHR27001:SF931">
    <property type="entry name" value="OS11G0664100 PROTEIN"/>
    <property type="match status" value="1"/>
</dbReference>
<reference evidence="8" key="1">
    <citation type="submission" date="2021-01" db="EMBL/GenBank/DDBJ databases">
        <authorList>
            <person name="Corre E."/>
            <person name="Pelletier E."/>
            <person name="Niang G."/>
            <person name="Scheremetjew M."/>
            <person name="Finn R."/>
            <person name="Kale V."/>
            <person name="Holt S."/>
            <person name="Cochrane G."/>
            <person name="Meng A."/>
            <person name="Brown T."/>
            <person name="Cohen L."/>
        </authorList>
    </citation>
    <scope>NUCLEOTIDE SEQUENCE</scope>
    <source>
        <strain evidence="8">NY070348D</strain>
    </source>
</reference>
<evidence type="ECO:0000259" key="7">
    <source>
        <dbReference type="PROSITE" id="PS50089"/>
    </source>
</evidence>
<dbReference type="Gene3D" id="3.30.200.20">
    <property type="entry name" value="Phosphorylase Kinase, domain 1"/>
    <property type="match status" value="1"/>
</dbReference>
<gene>
    <name evidence="8" type="ORF">QSP1433_LOCUS9509</name>
</gene>
<dbReference type="Pfam" id="PF13920">
    <property type="entry name" value="zf-C3HC4_3"/>
    <property type="match status" value="1"/>
</dbReference>
<dbReference type="InterPro" id="IPR000719">
    <property type="entry name" value="Prot_kinase_dom"/>
</dbReference>
<dbReference type="PANTHER" id="PTHR27001">
    <property type="entry name" value="OS01G0253100 PROTEIN"/>
    <property type="match status" value="1"/>
</dbReference>
<evidence type="ECO:0000256" key="1">
    <source>
        <dbReference type="ARBA" id="ARBA00022741"/>
    </source>
</evidence>
<evidence type="ECO:0000256" key="4">
    <source>
        <dbReference type="PROSITE-ProRule" id="PRU10141"/>
    </source>
</evidence>
<dbReference type="InterPro" id="IPR011009">
    <property type="entry name" value="Kinase-like_dom_sf"/>
</dbReference>
<dbReference type="Gene3D" id="1.25.10.10">
    <property type="entry name" value="Leucine-rich Repeat Variant"/>
    <property type="match status" value="1"/>
</dbReference>
<evidence type="ECO:0000256" key="2">
    <source>
        <dbReference type="ARBA" id="ARBA00022840"/>
    </source>
</evidence>
<dbReference type="InterPro" id="IPR017441">
    <property type="entry name" value="Protein_kinase_ATP_BS"/>
</dbReference>
<dbReference type="InterPro" id="IPR011989">
    <property type="entry name" value="ARM-like"/>
</dbReference>
<keyword evidence="3" id="KW-0863">Zinc-finger</keyword>
<dbReference type="AlphaFoldDB" id="A0A7S2S299"/>
<dbReference type="InterPro" id="IPR056597">
    <property type="entry name" value="ARM_LRRK2"/>
</dbReference>
<dbReference type="Gene3D" id="1.10.510.10">
    <property type="entry name" value="Transferase(Phosphotransferase) domain 1"/>
    <property type="match status" value="1"/>
</dbReference>
<dbReference type="SUPFAM" id="SSF56112">
    <property type="entry name" value="Protein kinase-like (PK-like)"/>
    <property type="match status" value="1"/>
</dbReference>
<feature type="binding site" evidence="4">
    <location>
        <position position="47"/>
    </location>
    <ligand>
        <name>ATP</name>
        <dbReference type="ChEBI" id="CHEBI:30616"/>
    </ligand>
</feature>
<dbReference type="InterPro" id="IPR001841">
    <property type="entry name" value="Znf_RING"/>
</dbReference>
<feature type="domain" description="RING-type" evidence="7">
    <location>
        <begin position="297"/>
        <end position="336"/>
    </location>
</feature>
<keyword evidence="1 4" id="KW-0547">Nucleotide-binding</keyword>
<dbReference type="PROSITE" id="PS00107">
    <property type="entry name" value="PROTEIN_KINASE_ATP"/>
    <property type="match status" value="1"/>
</dbReference>
<proteinExistence type="predicted"/>
<feature type="region of interest" description="Disordered" evidence="5">
    <location>
        <begin position="376"/>
        <end position="413"/>
    </location>
</feature>
<dbReference type="GO" id="GO:0005524">
    <property type="term" value="F:ATP binding"/>
    <property type="evidence" value="ECO:0007669"/>
    <property type="project" value="UniProtKB-UniRule"/>
</dbReference>
<dbReference type="Pfam" id="PF00069">
    <property type="entry name" value="Pkinase"/>
    <property type="match status" value="1"/>
</dbReference>
<evidence type="ECO:0000256" key="5">
    <source>
        <dbReference type="SAM" id="MobiDB-lite"/>
    </source>
</evidence>